<gene>
    <name evidence="3" type="ORF">FNV43_RR08207</name>
</gene>
<dbReference type="AlphaFoldDB" id="A0A8K0HGS3"/>
<reference evidence="3" key="1">
    <citation type="submission" date="2020-03" db="EMBL/GenBank/DDBJ databases">
        <title>A high-quality chromosome-level genome assembly of a woody plant with both climbing and erect habits, Rhamnella rubrinervis.</title>
        <authorList>
            <person name="Lu Z."/>
            <person name="Yang Y."/>
            <person name="Zhu X."/>
            <person name="Sun Y."/>
        </authorList>
    </citation>
    <scope>NUCLEOTIDE SEQUENCE</scope>
    <source>
        <strain evidence="3">BYM</strain>
        <tissue evidence="3">Leaf</tissue>
    </source>
</reference>
<evidence type="ECO:0000256" key="2">
    <source>
        <dbReference type="SAM" id="MobiDB-lite"/>
    </source>
</evidence>
<feature type="coiled-coil region" evidence="1">
    <location>
        <begin position="613"/>
        <end position="707"/>
    </location>
</feature>
<keyword evidence="4" id="KW-1185">Reference proteome</keyword>
<keyword evidence="1" id="KW-0175">Coiled coil</keyword>
<evidence type="ECO:0000313" key="3">
    <source>
        <dbReference type="EMBL" id="KAF3452110.1"/>
    </source>
</evidence>
<evidence type="ECO:0000256" key="1">
    <source>
        <dbReference type="SAM" id="Coils"/>
    </source>
</evidence>
<feature type="compositionally biased region" description="Low complexity" evidence="2">
    <location>
        <begin position="513"/>
        <end position="522"/>
    </location>
</feature>
<protein>
    <submittedName>
        <fullName evidence="3">Uncharacterized protein</fullName>
    </submittedName>
</protein>
<dbReference type="Proteomes" id="UP000796880">
    <property type="component" value="Unassembled WGS sequence"/>
</dbReference>
<organism evidence="3 4">
    <name type="scientific">Rhamnella rubrinervis</name>
    <dbReference type="NCBI Taxonomy" id="2594499"/>
    <lineage>
        <taxon>Eukaryota</taxon>
        <taxon>Viridiplantae</taxon>
        <taxon>Streptophyta</taxon>
        <taxon>Embryophyta</taxon>
        <taxon>Tracheophyta</taxon>
        <taxon>Spermatophyta</taxon>
        <taxon>Magnoliopsida</taxon>
        <taxon>eudicotyledons</taxon>
        <taxon>Gunneridae</taxon>
        <taxon>Pentapetalae</taxon>
        <taxon>rosids</taxon>
        <taxon>fabids</taxon>
        <taxon>Rosales</taxon>
        <taxon>Rhamnaceae</taxon>
        <taxon>rhamnoid group</taxon>
        <taxon>Rhamneae</taxon>
        <taxon>Rhamnella</taxon>
    </lineage>
</organism>
<feature type="region of interest" description="Disordered" evidence="2">
    <location>
        <begin position="513"/>
        <end position="550"/>
    </location>
</feature>
<evidence type="ECO:0000313" key="4">
    <source>
        <dbReference type="Proteomes" id="UP000796880"/>
    </source>
</evidence>
<feature type="compositionally biased region" description="Basic and acidic residues" evidence="2">
    <location>
        <begin position="531"/>
        <end position="540"/>
    </location>
</feature>
<sequence length="710" mass="79358">MRLVPWSLHRLRPLEYILILDLVQYLPFAHVEWGIPVKHASSGMGFSLINTLSFHCRCDGPFLSFCLVSSARGLRVLGVFLAYVPLEGPRLKSSKDGLDRHLIIEVFNQRGLIVEPLGYKCIFSKVGQLRFVWYLALHLVRHSLHLRLPSMSVPQGVSEIVSLFRVIPGRDIPTDGDSRTWTMLTSGSFRSFSPQCALRQLSGGPSSLSMRSSYMLAGVDVAFNHVRPFSHPHYILKTWSKLCREVRVRPADVGVNVLTHSCGHTWNGGAVLGKTHSSVSPTTSRPFNACQTCLFRQNQQVGKFRGVFGSFLMFFKKWTGLRLSILYFPGMMPPSPLPGLTLCFRLVASRVGRRGSNLLTLGQMYLPTLIVTHEMVVELFNMEWDGSSLSRELVVLFKLGEVNFPKGTGLTLITYYLTGSSFIALSQLRIGAGIKRSSSGYRALREDGAHSLTEALKESSGLLWDAPTVSRGDEETFGESAKDEEYPEGLAQKSSERFSCPFLTDNLSPQSFRSKASFPSSSGVGKAIPASEKEQVDLGKGKGVAASPTNKKRVRTTTSLILNVPGERLFREGKLWPGLYGTYPILLSSFPSRTHILQFITACLLNPGCGRENRKLNMEVDNTNKALNDALDTNKKLEDKYKKAKQDKVTTKASVKDWTFMLKHSKEQHKTIRVQKDTLIANQKDKIQELEDKLEAVDWEVQGLRDDYEN</sequence>
<name>A0A8K0HGS3_9ROSA</name>
<comment type="caution">
    <text evidence="3">The sequence shown here is derived from an EMBL/GenBank/DDBJ whole genome shotgun (WGS) entry which is preliminary data.</text>
</comment>
<proteinExistence type="predicted"/>
<dbReference type="EMBL" id="VOIH02000003">
    <property type="protein sequence ID" value="KAF3452110.1"/>
    <property type="molecule type" value="Genomic_DNA"/>
</dbReference>
<accession>A0A8K0HGS3</accession>